<dbReference type="GO" id="GO:0043139">
    <property type="term" value="F:5'-3' DNA helicase activity"/>
    <property type="evidence" value="ECO:0007669"/>
    <property type="project" value="InterPro"/>
</dbReference>
<evidence type="ECO:0000313" key="3">
    <source>
        <dbReference type="EMBL" id="CAD9494865.1"/>
    </source>
</evidence>
<evidence type="ECO:0000259" key="1">
    <source>
        <dbReference type="PROSITE" id="PS50880"/>
    </source>
</evidence>
<dbReference type="InterPro" id="IPR007694">
    <property type="entry name" value="DNA_helicase_DnaB-like_C"/>
</dbReference>
<evidence type="ECO:0008006" key="4">
    <source>
        <dbReference type="Google" id="ProtNLM"/>
    </source>
</evidence>
<dbReference type="CDD" id="cd00188">
    <property type="entry name" value="TOPRIM"/>
    <property type="match status" value="1"/>
</dbReference>
<reference evidence="3" key="1">
    <citation type="submission" date="2021-01" db="EMBL/GenBank/DDBJ databases">
        <authorList>
            <person name="Corre E."/>
            <person name="Pelletier E."/>
            <person name="Niang G."/>
            <person name="Scheremetjew M."/>
            <person name="Finn R."/>
            <person name="Kale V."/>
            <person name="Holt S."/>
            <person name="Cochrane G."/>
            <person name="Meng A."/>
            <person name="Brown T."/>
            <person name="Cohen L."/>
        </authorList>
    </citation>
    <scope>NUCLEOTIDE SEQUENCE</scope>
    <source>
        <strain evidence="3">RCC3387</strain>
    </source>
</reference>
<feature type="domain" description="SF4 helicase" evidence="2">
    <location>
        <begin position="214"/>
        <end position="493"/>
    </location>
</feature>
<dbReference type="GO" id="GO:0006260">
    <property type="term" value="P:DNA replication"/>
    <property type="evidence" value="ECO:0007669"/>
    <property type="project" value="InterPro"/>
</dbReference>
<dbReference type="PANTHER" id="PTHR12873:SF0">
    <property type="entry name" value="TWINKLE MTDNA HELICASE"/>
    <property type="match status" value="1"/>
</dbReference>
<name>A0A7S2HN69_9DINO</name>
<dbReference type="PROSITE" id="PS51199">
    <property type="entry name" value="SF4_HELICASE"/>
    <property type="match status" value="1"/>
</dbReference>
<dbReference type="SUPFAM" id="SSF52540">
    <property type="entry name" value="P-loop containing nucleoside triphosphate hydrolases"/>
    <property type="match status" value="1"/>
</dbReference>
<feature type="domain" description="Toprim" evidence="1">
    <location>
        <begin position="54"/>
        <end position="152"/>
    </location>
</feature>
<dbReference type="Gene3D" id="3.40.50.300">
    <property type="entry name" value="P-loop containing nucleotide triphosphate hydrolases"/>
    <property type="match status" value="1"/>
</dbReference>
<sequence length="501" mass="56285">MVKMVPALVFLYYADGEIRASKIRTVNKGFYWVNHSPPATIFYGVDRLKGEQIDTIVITEGEIDKLSVDTALENAGLNNYGVISLPHGAGNVSGVLDDQALGGFGAKLALTDARRVLIATDCDPGGEDAAHKLADQIGYEKCERIRWGERQQWKDANETLVKEGREAILRDLRRGEEMTPPGMRSFDEYSMILNARMFEDPDTVLEGTAQNFTMRQLSEGYHPGWDNLERHYRVVPGEVTIVTGPPGSGKSEWLLSLVLNLCKRDVGKFLLFEFETTSTNLNLQLLEKRLEKRAEAMTDKDAIDEAITWLDKHILYKNDLGPDDDVLEIADQFFNECKERDERLFALVIDPFNFLTQPETGQTMNDTEVISEWLSKIKRFASEHKVHIFVVAHPTKNRSWVPENGKKGKNAGAPPAPSLYDIAGSAHWYNKTDMGIVVHRPLVEVDGQTCESHELVVDVQKVRNKEAGRLGKGAVRFGFDSEKRGYRAIDREAEFAGKPGR</sequence>
<accession>A0A7S2HN69</accession>
<dbReference type="InterPro" id="IPR027417">
    <property type="entry name" value="P-loop_NTPase"/>
</dbReference>
<dbReference type="InterPro" id="IPR006171">
    <property type="entry name" value="TOPRIM_dom"/>
</dbReference>
<dbReference type="GO" id="GO:0005524">
    <property type="term" value="F:ATP binding"/>
    <property type="evidence" value="ECO:0007669"/>
    <property type="project" value="InterPro"/>
</dbReference>
<protein>
    <recommendedName>
        <fullName evidence="4">SF4 helicase domain-containing protein</fullName>
    </recommendedName>
</protein>
<dbReference type="EMBL" id="HBGW01004853">
    <property type="protein sequence ID" value="CAD9494865.1"/>
    <property type="molecule type" value="Transcribed_RNA"/>
</dbReference>
<dbReference type="PROSITE" id="PS50880">
    <property type="entry name" value="TOPRIM"/>
    <property type="match status" value="1"/>
</dbReference>
<dbReference type="InterPro" id="IPR027032">
    <property type="entry name" value="Twinkle-like"/>
</dbReference>
<dbReference type="AlphaFoldDB" id="A0A7S2HN69"/>
<dbReference type="Gene3D" id="3.40.1360.10">
    <property type="match status" value="1"/>
</dbReference>
<dbReference type="SUPFAM" id="SSF56731">
    <property type="entry name" value="DNA primase core"/>
    <property type="match status" value="1"/>
</dbReference>
<dbReference type="GO" id="GO:0003697">
    <property type="term" value="F:single-stranded DNA binding"/>
    <property type="evidence" value="ECO:0007669"/>
    <property type="project" value="InterPro"/>
</dbReference>
<gene>
    <name evidence="3" type="ORF">BRAN1462_LOCUS3183</name>
</gene>
<dbReference type="PANTHER" id="PTHR12873">
    <property type="entry name" value="T7-LIKE MITOCHONDRIAL DNA HELICASE"/>
    <property type="match status" value="1"/>
</dbReference>
<evidence type="ECO:0000259" key="2">
    <source>
        <dbReference type="PROSITE" id="PS51199"/>
    </source>
</evidence>
<organism evidence="3">
    <name type="scientific">Zooxanthella nutricula</name>
    <dbReference type="NCBI Taxonomy" id="1333877"/>
    <lineage>
        <taxon>Eukaryota</taxon>
        <taxon>Sar</taxon>
        <taxon>Alveolata</taxon>
        <taxon>Dinophyceae</taxon>
        <taxon>Peridiniales</taxon>
        <taxon>Peridiniales incertae sedis</taxon>
        <taxon>Zooxanthella</taxon>
    </lineage>
</organism>
<dbReference type="Pfam" id="PF13481">
    <property type="entry name" value="AAA_25"/>
    <property type="match status" value="1"/>
</dbReference>
<proteinExistence type="predicted"/>